<protein>
    <recommendedName>
        <fullName evidence="1">Reverse transcriptase domain-containing protein</fullName>
    </recommendedName>
</protein>
<dbReference type="Proteomes" id="UP000054324">
    <property type="component" value="Unassembled WGS sequence"/>
</dbReference>
<dbReference type="KEGG" id="ovi:T265_00227"/>
<evidence type="ECO:0000313" key="3">
    <source>
        <dbReference type="Proteomes" id="UP000054324"/>
    </source>
</evidence>
<organism evidence="2 3">
    <name type="scientific">Opisthorchis viverrini</name>
    <name type="common">Southeast Asian liver fluke</name>
    <dbReference type="NCBI Taxonomy" id="6198"/>
    <lineage>
        <taxon>Eukaryota</taxon>
        <taxon>Metazoa</taxon>
        <taxon>Spiralia</taxon>
        <taxon>Lophotrochozoa</taxon>
        <taxon>Platyhelminthes</taxon>
        <taxon>Trematoda</taxon>
        <taxon>Digenea</taxon>
        <taxon>Opisthorchiida</taxon>
        <taxon>Opisthorchiata</taxon>
        <taxon>Opisthorchiidae</taxon>
        <taxon>Opisthorchis</taxon>
    </lineage>
</organism>
<proteinExistence type="predicted"/>
<dbReference type="Pfam" id="PF00078">
    <property type="entry name" value="RVT_1"/>
    <property type="match status" value="1"/>
</dbReference>
<name>A0A075AJV5_OPIVI</name>
<dbReference type="GeneID" id="20314415"/>
<reference evidence="2 3" key="1">
    <citation type="submission" date="2013-11" db="EMBL/GenBank/DDBJ databases">
        <title>Opisthorchis viverrini - life in the bile duct.</title>
        <authorList>
            <person name="Young N.D."/>
            <person name="Nagarajan N."/>
            <person name="Lin S.J."/>
            <person name="Korhonen P.K."/>
            <person name="Jex A.R."/>
            <person name="Hall R.S."/>
            <person name="Safavi-Hemami H."/>
            <person name="Kaewkong W."/>
            <person name="Bertrand D."/>
            <person name="Gao S."/>
            <person name="Seet Q."/>
            <person name="Wongkham S."/>
            <person name="Teh B.T."/>
            <person name="Wongkham C."/>
            <person name="Intapan P.M."/>
            <person name="Maleewong W."/>
            <person name="Yang X."/>
            <person name="Hu M."/>
            <person name="Wang Z."/>
            <person name="Hofmann A."/>
            <person name="Sternberg P.W."/>
            <person name="Tan P."/>
            <person name="Wang J."/>
            <person name="Gasser R.B."/>
        </authorList>
    </citation>
    <scope>NUCLEOTIDE SEQUENCE [LARGE SCALE GENOMIC DNA]</scope>
</reference>
<sequence length="203" mass="22636">MDGGVATFTGMEMLIAWRKHYCSQSPVAAINMGKPKRPLGCPQRPRHARVSVDNAMKYQVIDTALQFPKSPERRLVIIMGCLPHLFRARVTPFPKVPHLTSPDQLRPISVSSILVRCFHKVLADRSSRRLQLFSLQFAFMHRDGCLEATSLLHALLRHSSATASNLSLAFVDKSKVFDSVSHDTIVRSAEAFGALSPLVRYIA</sequence>
<feature type="domain" description="Reverse transcriptase" evidence="1">
    <location>
        <begin position="102"/>
        <end position="197"/>
    </location>
</feature>
<gene>
    <name evidence="2" type="ORF">T265_00227</name>
</gene>
<dbReference type="InterPro" id="IPR000477">
    <property type="entry name" value="RT_dom"/>
</dbReference>
<accession>A0A075AJV5</accession>
<dbReference type="EMBL" id="KL596620">
    <property type="protein sequence ID" value="KER34044.1"/>
    <property type="molecule type" value="Genomic_DNA"/>
</dbReference>
<keyword evidence="3" id="KW-1185">Reference proteome</keyword>
<evidence type="ECO:0000313" key="2">
    <source>
        <dbReference type="EMBL" id="KER34044.1"/>
    </source>
</evidence>
<dbReference type="CTD" id="20314415"/>
<dbReference type="AlphaFoldDB" id="A0A075AJV5"/>
<dbReference type="STRING" id="6198.A0A075AJV5"/>
<evidence type="ECO:0000259" key="1">
    <source>
        <dbReference type="Pfam" id="PF00078"/>
    </source>
</evidence>
<dbReference type="OrthoDB" id="6286681at2759"/>
<dbReference type="RefSeq" id="XP_009162199.1">
    <property type="nucleotide sequence ID" value="XM_009163935.1"/>
</dbReference>